<gene>
    <name evidence="1" type="ORF">A3J04_02300</name>
</gene>
<name>A0A1G2GZ55_9BACT</name>
<dbReference type="AlphaFoldDB" id="A0A1G2GZ55"/>
<reference evidence="1 2" key="1">
    <citation type="journal article" date="2016" name="Nat. Commun.">
        <title>Thousands of microbial genomes shed light on interconnected biogeochemical processes in an aquifer system.</title>
        <authorList>
            <person name="Anantharaman K."/>
            <person name="Brown C.T."/>
            <person name="Hug L.A."/>
            <person name="Sharon I."/>
            <person name="Castelle C.J."/>
            <person name="Probst A.J."/>
            <person name="Thomas B.C."/>
            <person name="Singh A."/>
            <person name="Wilkins M.J."/>
            <person name="Karaoz U."/>
            <person name="Brodie E.L."/>
            <person name="Williams K.H."/>
            <person name="Hubbard S.S."/>
            <person name="Banfield J.F."/>
        </authorList>
    </citation>
    <scope>NUCLEOTIDE SEQUENCE [LARGE SCALE GENOMIC DNA]</scope>
</reference>
<dbReference type="Proteomes" id="UP000177954">
    <property type="component" value="Unassembled WGS sequence"/>
</dbReference>
<evidence type="ECO:0000313" key="1">
    <source>
        <dbReference type="EMBL" id="OGZ55251.1"/>
    </source>
</evidence>
<protein>
    <submittedName>
        <fullName evidence="1">Uncharacterized protein</fullName>
    </submittedName>
</protein>
<evidence type="ECO:0000313" key="2">
    <source>
        <dbReference type="Proteomes" id="UP000177954"/>
    </source>
</evidence>
<dbReference type="EMBL" id="MHNZ01000035">
    <property type="protein sequence ID" value="OGZ55251.1"/>
    <property type="molecule type" value="Genomic_DNA"/>
</dbReference>
<comment type="caution">
    <text evidence="1">The sequence shown here is derived from an EMBL/GenBank/DDBJ whole genome shotgun (WGS) entry which is preliminary data.</text>
</comment>
<sequence length="136" mass="14219">MDVCHFGCHCIKCTQNLAPTIEVCEPPGADEDCDGQTDEGCTSGAAFTSAMSVEIPSLTTIMADEGVLHLRVHMTGVSSTINVEAWSDAGYTDGAYLHANGVAISGTYVPGTEEAVTVEFFDGTSKITKLIPISAN</sequence>
<proteinExistence type="predicted"/>
<organism evidence="1 2">
    <name type="scientific">Candidatus Ryanbacteria bacterium RIFCSPLOWO2_02_FULL_47_14</name>
    <dbReference type="NCBI Taxonomy" id="1802129"/>
    <lineage>
        <taxon>Bacteria</taxon>
        <taxon>Candidatus Ryaniibacteriota</taxon>
    </lineage>
</organism>
<accession>A0A1G2GZ55</accession>